<accession>A0A1E5XK91</accession>
<dbReference type="InterPro" id="IPR036402">
    <property type="entry name" value="EF-Ts_dimer_sf"/>
</dbReference>
<keyword evidence="4 6" id="KW-0251">Elongation factor</keyword>
<comment type="similarity">
    <text evidence="1 6 7">Belongs to the EF-Ts family.</text>
</comment>
<dbReference type="RefSeq" id="WP_069911686.1">
    <property type="nucleotide sequence ID" value="NZ_LAJE02000341.1"/>
</dbReference>
<dbReference type="Proteomes" id="UP000095463">
    <property type="component" value="Unassembled WGS sequence"/>
</dbReference>
<dbReference type="FunFam" id="1.10.286.20:FF:000001">
    <property type="entry name" value="Elongation factor Ts"/>
    <property type="match status" value="1"/>
</dbReference>
<evidence type="ECO:0000256" key="2">
    <source>
        <dbReference type="ARBA" id="ARBA00016956"/>
    </source>
</evidence>
<dbReference type="CDD" id="cd14275">
    <property type="entry name" value="UBA_EF-Ts"/>
    <property type="match status" value="1"/>
</dbReference>
<dbReference type="Gene3D" id="1.10.8.10">
    <property type="entry name" value="DNA helicase RuvA subunit, C-terminal domain"/>
    <property type="match status" value="1"/>
</dbReference>
<dbReference type="InterPro" id="IPR018101">
    <property type="entry name" value="Transl_elong_Ts_CS"/>
</dbReference>
<keyword evidence="3 6" id="KW-0963">Cytoplasm</keyword>
<comment type="caution">
    <text evidence="10">The sequence shown here is derived from an EMBL/GenBank/DDBJ whole genome shotgun (WGS) entry which is preliminary data.</text>
</comment>
<protein>
    <recommendedName>
        <fullName evidence="2 6">Elongation factor Ts</fullName>
        <shortName evidence="6">EF-Ts</shortName>
    </recommendedName>
</protein>
<dbReference type="PANTHER" id="PTHR11741:SF0">
    <property type="entry name" value="ELONGATION FACTOR TS, MITOCHONDRIAL"/>
    <property type="match status" value="1"/>
</dbReference>
<dbReference type="InterPro" id="IPR001816">
    <property type="entry name" value="Transl_elong_EFTs/EF1B"/>
</dbReference>
<sequence>MAVSAQQVKELRELTGVGMMDCKKALEETGGDMEAAVDWLRTRGLAKAAKKAGRVAAEGLVGVSLNGTRGAIVEVNSETDFVARNDQFQQIVGNIAKLALDADGDVSKLSEMPYPGSGRSASAELTDAIAKIGENMNLRRTGTLTVKDGVIGSYVHNSVAPGLGKLGVIVGLESTGDKAALNALGKQLAMHIANTKPLSVSPDDIDQDVVARERAIFTEQARESGKPEAVIEKMIEGRVRKFYEEVTLLSQVFVIDGETKIADVVKNAEKDVGAPIKVTGFVAYALGEGIAKEETDFAAEVAATAGVK</sequence>
<dbReference type="PANTHER" id="PTHR11741">
    <property type="entry name" value="ELONGATION FACTOR TS"/>
    <property type="match status" value="1"/>
</dbReference>
<dbReference type="Gene3D" id="3.30.479.20">
    <property type="entry name" value="Elongation factor Ts, dimerisation domain"/>
    <property type="match status" value="2"/>
</dbReference>
<organism evidence="10 11">
    <name type="scientific">Devosia insulae DS-56</name>
    <dbReference type="NCBI Taxonomy" id="1116389"/>
    <lineage>
        <taxon>Bacteria</taxon>
        <taxon>Pseudomonadati</taxon>
        <taxon>Pseudomonadota</taxon>
        <taxon>Alphaproteobacteria</taxon>
        <taxon>Hyphomicrobiales</taxon>
        <taxon>Devosiaceae</taxon>
        <taxon>Devosia</taxon>
    </lineage>
</organism>
<reference evidence="10 11" key="1">
    <citation type="journal article" date="2015" name="Genome Announc.">
        <title>Genome Assemblies of Three Soil-Associated Devosia species: D. insulae, D. limi, and D. soli.</title>
        <authorList>
            <person name="Hassan Y.I."/>
            <person name="Lepp D."/>
            <person name="Zhou T."/>
        </authorList>
    </citation>
    <scope>NUCLEOTIDE SEQUENCE [LARGE SCALE GENOMIC DNA]</scope>
    <source>
        <strain evidence="10 11">DS-56</strain>
    </source>
</reference>
<evidence type="ECO:0000259" key="9">
    <source>
        <dbReference type="Pfam" id="PF00889"/>
    </source>
</evidence>
<evidence type="ECO:0000256" key="6">
    <source>
        <dbReference type="HAMAP-Rule" id="MF_00050"/>
    </source>
</evidence>
<dbReference type="HAMAP" id="MF_00050">
    <property type="entry name" value="EF_Ts"/>
    <property type="match status" value="1"/>
</dbReference>
<evidence type="ECO:0000256" key="8">
    <source>
        <dbReference type="RuleBase" id="RU000643"/>
    </source>
</evidence>
<keyword evidence="11" id="KW-1185">Reference proteome</keyword>
<dbReference type="InterPro" id="IPR014039">
    <property type="entry name" value="Transl_elong_EFTs/EF1B_dimer"/>
</dbReference>
<dbReference type="OrthoDB" id="9808348at2"/>
<evidence type="ECO:0000313" key="11">
    <source>
        <dbReference type="Proteomes" id="UP000095463"/>
    </source>
</evidence>
<dbReference type="EMBL" id="LAJE02000341">
    <property type="protein sequence ID" value="OEO29007.1"/>
    <property type="molecule type" value="Genomic_DNA"/>
</dbReference>
<keyword evidence="5 6" id="KW-0648">Protein biosynthesis</keyword>
<dbReference type="SUPFAM" id="SSF46934">
    <property type="entry name" value="UBA-like"/>
    <property type="match status" value="1"/>
</dbReference>
<name>A0A1E5XK91_9HYPH</name>
<dbReference type="PROSITE" id="PS01127">
    <property type="entry name" value="EF_TS_2"/>
    <property type="match status" value="1"/>
</dbReference>
<comment type="function">
    <text evidence="6 7">Associates with the EF-Tu.GDP complex and induces the exchange of GDP to GTP. It remains bound to the aminoacyl-tRNA.EF-Tu.GTP complex up to the GTP hydrolysis stage on the ribosome.</text>
</comment>
<feature type="region of interest" description="Involved in Mg(2+) ion dislocation from EF-Tu" evidence="6">
    <location>
        <begin position="79"/>
        <end position="82"/>
    </location>
</feature>
<evidence type="ECO:0000256" key="7">
    <source>
        <dbReference type="RuleBase" id="RU000642"/>
    </source>
</evidence>
<dbReference type="GO" id="GO:0005737">
    <property type="term" value="C:cytoplasm"/>
    <property type="evidence" value="ECO:0007669"/>
    <property type="project" value="UniProtKB-SubCell"/>
</dbReference>
<gene>
    <name evidence="6" type="primary">tsf</name>
    <name evidence="10" type="ORF">VW23_027320</name>
</gene>
<dbReference type="NCBIfam" id="TIGR00116">
    <property type="entry name" value="tsf"/>
    <property type="match status" value="1"/>
</dbReference>
<dbReference type="Pfam" id="PF00889">
    <property type="entry name" value="EF_TS"/>
    <property type="match status" value="1"/>
</dbReference>
<evidence type="ECO:0000256" key="1">
    <source>
        <dbReference type="ARBA" id="ARBA00005532"/>
    </source>
</evidence>
<dbReference type="InterPro" id="IPR009060">
    <property type="entry name" value="UBA-like_sf"/>
</dbReference>
<evidence type="ECO:0000313" key="10">
    <source>
        <dbReference type="EMBL" id="OEO29007.1"/>
    </source>
</evidence>
<feature type="domain" description="Translation elongation factor EFTs/EF1B dimerisation" evidence="9">
    <location>
        <begin position="70"/>
        <end position="288"/>
    </location>
</feature>
<dbReference type="GO" id="GO:0003746">
    <property type="term" value="F:translation elongation factor activity"/>
    <property type="evidence" value="ECO:0007669"/>
    <property type="project" value="UniProtKB-UniRule"/>
</dbReference>
<dbReference type="AlphaFoldDB" id="A0A1E5XK91"/>
<dbReference type="Gene3D" id="1.10.286.20">
    <property type="match status" value="1"/>
</dbReference>
<comment type="subcellular location">
    <subcellularLocation>
        <location evidence="6 8">Cytoplasm</location>
    </subcellularLocation>
</comment>
<dbReference type="FunFam" id="1.10.8.10:FF:000001">
    <property type="entry name" value="Elongation factor Ts"/>
    <property type="match status" value="1"/>
</dbReference>
<dbReference type="PROSITE" id="PS01126">
    <property type="entry name" value="EF_TS_1"/>
    <property type="match status" value="1"/>
</dbReference>
<dbReference type="SUPFAM" id="SSF54713">
    <property type="entry name" value="Elongation factor Ts (EF-Ts), dimerisation domain"/>
    <property type="match status" value="2"/>
</dbReference>
<evidence type="ECO:0000256" key="5">
    <source>
        <dbReference type="ARBA" id="ARBA00022917"/>
    </source>
</evidence>
<proteinExistence type="inferred from homology"/>
<evidence type="ECO:0000256" key="4">
    <source>
        <dbReference type="ARBA" id="ARBA00022768"/>
    </source>
</evidence>
<evidence type="ECO:0000256" key="3">
    <source>
        <dbReference type="ARBA" id="ARBA00022490"/>
    </source>
</evidence>